<evidence type="ECO:0000313" key="3">
    <source>
        <dbReference type="Proteomes" id="UP000736335"/>
    </source>
</evidence>
<dbReference type="AlphaFoldDB" id="A0A9P6HG60"/>
<proteinExistence type="predicted"/>
<gene>
    <name evidence="2" type="ORF">BJ322DRAFT_1020306</name>
</gene>
<comment type="caution">
    <text evidence="2">The sequence shown here is derived from an EMBL/GenBank/DDBJ whole genome shotgun (WGS) entry which is preliminary data.</text>
</comment>
<dbReference type="Proteomes" id="UP000736335">
    <property type="component" value="Unassembled WGS sequence"/>
</dbReference>
<evidence type="ECO:0000313" key="2">
    <source>
        <dbReference type="EMBL" id="KAF9786223.1"/>
    </source>
</evidence>
<name>A0A9P6HG60_9AGAM</name>
<feature type="compositionally biased region" description="Basic and acidic residues" evidence="1">
    <location>
        <begin position="282"/>
        <end position="292"/>
    </location>
</feature>
<dbReference type="EMBL" id="WIUZ02000006">
    <property type="protein sequence ID" value="KAF9786223.1"/>
    <property type="molecule type" value="Genomic_DNA"/>
</dbReference>
<protein>
    <submittedName>
        <fullName evidence="2">Uncharacterized protein</fullName>
    </submittedName>
</protein>
<feature type="region of interest" description="Disordered" evidence="1">
    <location>
        <begin position="270"/>
        <end position="294"/>
    </location>
</feature>
<reference evidence="2" key="1">
    <citation type="journal article" date="2020" name="Nat. Commun.">
        <title>Large-scale genome sequencing of mycorrhizal fungi provides insights into the early evolution of symbiotic traits.</title>
        <authorList>
            <person name="Miyauchi S."/>
            <person name="Kiss E."/>
            <person name="Kuo A."/>
            <person name="Drula E."/>
            <person name="Kohler A."/>
            <person name="Sanchez-Garcia M."/>
            <person name="Morin E."/>
            <person name="Andreopoulos B."/>
            <person name="Barry K.W."/>
            <person name="Bonito G."/>
            <person name="Buee M."/>
            <person name="Carver A."/>
            <person name="Chen C."/>
            <person name="Cichocki N."/>
            <person name="Clum A."/>
            <person name="Culley D."/>
            <person name="Crous P.W."/>
            <person name="Fauchery L."/>
            <person name="Girlanda M."/>
            <person name="Hayes R.D."/>
            <person name="Keri Z."/>
            <person name="LaButti K."/>
            <person name="Lipzen A."/>
            <person name="Lombard V."/>
            <person name="Magnuson J."/>
            <person name="Maillard F."/>
            <person name="Murat C."/>
            <person name="Nolan M."/>
            <person name="Ohm R.A."/>
            <person name="Pangilinan J."/>
            <person name="Pereira M.F."/>
            <person name="Perotto S."/>
            <person name="Peter M."/>
            <person name="Pfister S."/>
            <person name="Riley R."/>
            <person name="Sitrit Y."/>
            <person name="Stielow J.B."/>
            <person name="Szollosi G."/>
            <person name="Zifcakova L."/>
            <person name="Stursova M."/>
            <person name="Spatafora J.W."/>
            <person name="Tedersoo L."/>
            <person name="Vaario L.M."/>
            <person name="Yamada A."/>
            <person name="Yan M."/>
            <person name="Wang P."/>
            <person name="Xu J."/>
            <person name="Bruns T."/>
            <person name="Baldrian P."/>
            <person name="Vilgalys R."/>
            <person name="Dunand C."/>
            <person name="Henrissat B."/>
            <person name="Grigoriev I.V."/>
            <person name="Hibbett D."/>
            <person name="Nagy L.G."/>
            <person name="Martin F.M."/>
        </authorList>
    </citation>
    <scope>NUCLEOTIDE SEQUENCE</scope>
    <source>
        <strain evidence="2">UH-Tt-Lm1</strain>
    </source>
</reference>
<reference evidence="2" key="2">
    <citation type="submission" date="2020-11" db="EMBL/GenBank/DDBJ databases">
        <authorList>
            <consortium name="DOE Joint Genome Institute"/>
            <person name="Kuo A."/>
            <person name="Miyauchi S."/>
            <person name="Kiss E."/>
            <person name="Drula E."/>
            <person name="Kohler A."/>
            <person name="Sanchez-Garcia M."/>
            <person name="Andreopoulos B."/>
            <person name="Barry K.W."/>
            <person name="Bonito G."/>
            <person name="Buee M."/>
            <person name="Carver A."/>
            <person name="Chen C."/>
            <person name="Cichocki N."/>
            <person name="Clum A."/>
            <person name="Culley D."/>
            <person name="Crous P.W."/>
            <person name="Fauchery L."/>
            <person name="Girlanda M."/>
            <person name="Hayes R."/>
            <person name="Keri Z."/>
            <person name="Labutti K."/>
            <person name="Lipzen A."/>
            <person name="Lombard V."/>
            <person name="Magnuson J."/>
            <person name="Maillard F."/>
            <person name="Morin E."/>
            <person name="Murat C."/>
            <person name="Nolan M."/>
            <person name="Ohm R."/>
            <person name="Pangilinan J."/>
            <person name="Pereira M."/>
            <person name="Perotto S."/>
            <person name="Peter M."/>
            <person name="Riley R."/>
            <person name="Sitrit Y."/>
            <person name="Stielow B."/>
            <person name="Szollosi G."/>
            <person name="Zifcakova L."/>
            <person name="Stursova M."/>
            <person name="Spatafora J.W."/>
            <person name="Tedersoo L."/>
            <person name="Vaario L.-M."/>
            <person name="Yamada A."/>
            <person name="Yan M."/>
            <person name="Wang P."/>
            <person name="Xu J."/>
            <person name="Bruns T."/>
            <person name="Baldrian P."/>
            <person name="Vilgalys R."/>
            <person name="Henrissat B."/>
            <person name="Grigoriev I.V."/>
            <person name="Hibbett D."/>
            <person name="Nagy L.G."/>
            <person name="Martin F.M."/>
        </authorList>
    </citation>
    <scope>NUCLEOTIDE SEQUENCE</scope>
    <source>
        <strain evidence="2">UH-Tt-Lm1</strain>
    </source>
</reference>
<sequence length="326" mass="36591">MELLKWEIWKSRVGWLAKAAEIVGGGRAARVSFLVIGFQRRALPLAREDGRPGLFGAAPVAVNGKRDERHVIERLENTMQGDTSQGDEIWKPRSRRERGLQSCPSRGWQQIGHHETLLKSERKRGVHILRRRSAPMGEDEGVSNSCTRMVGKPYRKDEKEGILAVLPDRYLWIYRWSSDLDSTVSDGQICNAQDGLAEGRMGTSVTWAGSSSAATETQKASTWQMRPIASGVAKVGLPSWLENEDALPPYVRLLDLFHFRSYGASYSQRNPGYGQADADNGGFERRRDRNGGLDDQLVGTTKFVVQIFIESKVQRYSHAHDGRRKP</sequence>
<organism evidence="2 3">
    <name type="scientific">Thelephora terrestris</name>
    <dbReference type="NCBI Taxonomy" id="56493"/>
    <lineage>
        <taxon>Eukaryota</taxon>
        <taxon>Fungi</taxon>
        <taxon>Dikarya</taxon>
        <taxon>Basidiomycota</taxon>
        <taxon>Agaricomycotina</taxon>
        <taxon>Agaricomycetes</taxon>
        <taxon>Thelephorales</taxon>
        <taxon>Thelephoraceae</taxon>
        <taxon>Thelephora</taxon>
    </lineage>
</organism>
<keyword evidence="3" id="KW-1185">Reference proteome</keyword>
<evidence type="ECO:0000256" key="1">
    <source>
        <dbReference type="SAM" id="MobiDB-lite"/>
    </source>
</evidence>
<accession>A0A9P6HG60</accession>